<dbReference type="EMBL" id="LGRX02012655">
    <property type="protein sequence ID" value="KAK3267047.1"/>
    <property type="molecule type" value="Genomic_DNA"/>
</dbReference>
<dbReference type="Proteomes" id="UP001190700">
    <property type="component" value="Unassembled WGS sequence"/>
</dbReference>
<gene>
    <name evidence="2" type="ORF">CYMTET_24376</name>
</gene>
<proteinExistence type="predicted"/>
<evidence type="ECO:0000313" key="2">
    <source>
        <dbReference type="EMBL" id="KAK3267047.1"/>
    </source>
</evidence>
<evidence type="ECO:0000256" key="1">
    <source>
        <dbReference type="SAM" id="MobiDB-lite"/>
    </source>
</evidence>
<keyword evidence="3" id="KW-1185">Reference proteome</keyword>
<feature type="compositionally biased region" description="Polar residues" evidence="1">
    <location>
        <begin position="156"/>
        <end position="172"/>
    </location>
</feature>
<evidence type="ECO:0000313" key="3">
    <source>
        <dbReference type="Proteomes" id="UP001190700"/>
    </source>
</evidence>
<comment type="caution">
    <text evidence="2">The sequence shown here is derived from an EMBL/GenBank/DDBJ whole genome shotgun (WGS) entry which is preliminary data.</text>
</comment>
<organism evidence="2 3">
    <name type="scientific">Cymbomonas tetramitiformis</name>
    <dbReference type="NCBI Taxonomy" id="36881"/>
    <lineage>
        <taxon>Eukaryota</taxon>
        <taxon>Viridiplantae</taxon>
        <taxon>Chlorophyta</taxon>
        <taxon>Pyramimonadophyceae</taxon>
        <taxon>Pyramimonadales</taxon>
        <taxon>Pyramimonadaceae</taxon>
        <taxon>Cymbomonas</taxon>
    </lineage>
</organism>
<reference evidence="2 3" key="1">
    <citation type="journal article" date="2015" name="Genome Biol. Evol.">
        <title>Comparative Genomics of a Bacterivorous Green Alga Reveals Evolutionary Causalities and Consequences of Phago-Mixotrophic Mode of Nutrition.</title>
        <authorList>
            <person name="Burns J.A."/>
            <person name="Paasch A."/>
            <person name="Narechania A."/>
            <person name="Kim E."/>
        </authorList>
    </citation>
    <scope>NUCLEOTIDE SEQUENCE [LARGE SCALE GENOMIC DNA]</scope>
    <source>
        <strain evidence="2 3">PLY_AMNH</strain>
    </source>
</reference>
<dbReference type="AlphaFoldDB" id="A0AAE0L047"/>
<name>A0AAE0L047_9CHLO</name>
<accession>A0AAE0L047</accession>
<feature type="region of interest" description="Disordered" evidence="1">
    <location>
        <begin position="129"/>
        <end position="188"/>
    </location>
</feature>
<protein>
    <submittedName>
        <fullName evidence="2">Uncharacterized protein</fullName>
    </submittedName>
</protein>
<sequence>MKNEDIAIEFFKSRGEWSANFLDRPGEDYDRPDCPQVYVPRGCINYHKLATFLDGKWIPGREASQDSHFVETGHYFQRDYDRKTGPTSDAMFDFIAYVASRPWISVPQQVRKMMSDRWYDAGAWPGKNERSPFLPPSAPPSDRLKLSPQPFRLSSGVVQPSTHPSNWLNVEQSKPPFDLDTPSLGSTL</sequence>